<sequence>MKSWHRFAICVTLGLIGGTAFAVHQVRGGLGDGTVAIGPWTTGKSFGTAEASALTRAKVALSGLLALPAKEAMYFTAKVDSDGKALDGRCTYLVSGGKLDGRWWSVTLYEGEGWLVKNSANRWSIPAHAATQGEDGIWSFTVAPDTQSGSWLPTGGVKAFDLTLRLYHPSATLISDPAKASLPAIKRLGCI</sequence>
<proteinExistence type="predicted"/>
<dbReference type="InterPro" id="IPR037049">
    <property type="entry name" value="DUF1214_C_sf"/>
</dbReference>
<evidence type="ECO:0000259" key="1">
    <source>
        <dbReference type="Pfam" id="PF06742"/>
    </source>
</evidence>
<dbReference type="KEGG" id="slaa:EUU25_08190"/>
<gene>
    <name evidence="2" type="ORF">EUU25_08190</name>
</gene>
<dbReference type="Pfam" id="PF06742">
    <property type="entry name" value="DUF1214"/>
    <property type="match status" value="1"/>
</dbReference>
<dbReference type="OrthoDB" id="9777345at2"/>
<dbReference type="EMBL" id="CP035733">
    <property type="protein sequence ID" value="QGY80600.1"/>
    <property type="molecule type" value="Genomic_DNA"/>
</dbReference>
<dbReference type="RefSeq" id="WP_158899974.1">
    <property type="nucleotide sequence ID" value="NZ_CP035733.1"/>
</dbReference>
<keyword evidence="3" id="KW-1185">Reference proteome</keyword>
<dbReference type="PANTHER" id="PTHR36509:SF2">
    <property type="entry name" value="BLL3101 PROTEIN"/>
    <property type="match status" value="1"/>
</dbReference>
<evidence type="ECO:0000313" key="3">
    <source>
        <dbReference type="Proteomes" id="UP000428803"/>
    </source>
</evidence>
<protein>
    <submittedName>
        <fullName evidence="2">DUF1214 domain-containing protein</fullName>
    </submittedName>
</protein>
<organism evidence="2 3">
    <name type="scientific">Sphingorhabdus lacus</name>
    <dbReference type="NCBI Taxonomy" id="392610"/>
    <lineage>
        <taxon>Bacteria</taxon>
        <taxon>Pseudomonadati</taxon>
        <taxon>Pseudomonadota</taxon>
        <taxon>Alphaproteobacteria</taxon>
        <taxon>Sphingomonadales</taxon>
        <taxon>Sphingomonadaceae</taxon>
        <taxon>Sphingorhabdus</taxon>
    </lineage>
</organism>
<dbReference type="AlphaFoldDB" id="A0A6I6L3P2"/>
<dbReference type="InterPro" id="IPR012038">
    <property type="entry name" value="UCP009471"/>
</dbReference>
<reference evidence="3" key="1">
    <citation type="submission" date="2019-01" db="EMBL/GenBank/DDBJ databases">
        <title>Sphingorhabdus lacus sp.nov., isolated from an oligotrophic freshwater lake.</title>
        <authorList>
            <person name="Park M."/>
        </authorList>
    </citation>
    <scope>NUCLEOTIDE SEQUENCE [LARGE SCALE GENOMIC DNA]</scope>
    <source>
        <strain evidence="3">IMCC1753</strain>
    </source>
</reference>
<dbReference type="InterPro" id="IPR010621">
    <property type="entry name" value="DUF1214"/>
</dbReference>
<dbReference type="Gene3D" id="2.60.120.600">
    <property type="entry name" value="Domain of unknown function DUF1214, C-terminal domain"/>
    <property type="match status" value="1"/>
</dbReference>
<evidence type="ECO:0000313" key="2">
    <source>
        <dbReference type="EMBL" id="QGY80600.1"/>
    </source>
</evidence>
<feature type="domain" description="DUF1214" evidence="1">
    <location>
        <begin position="71"/>
        <end position="170"/>
    </location>
</feature>
<dbReference type="Proteomes" id="UP000428803">
    <property type="component" value="Chromosome"/>
</dbReference>
<dbReference type="PANTHER" id="PTHR36509">
    <property type="entry name" value="BLL3101 PROTEIN"/>
    <property type="match status" value="1"/>
</dbReference>
<dbReference type="SUPFAM" id="SSF160935">
    <property type="entry name" value="VPA0735-like"/>
    <property type="match status" value="1"/>
</dbReference>
<dbReference type="PIRSF" id="PIRSF009471">
    <property type="entry name" value="UCP009471"/>
    <property type="match status" value="1"/>
</dbReference>
<name>A0A6I6L3P2_9SPHN</name>
<accession>A0A6I6L3P2</accession>